<dbReference type="Proteomes" id="UP001551482">
    <property type="component" value="Unassembled WGS sequence"/>
</dbReference>
<accession>A0ABV3DKC4</accession>
<reference evidence="3 4" key="1">
    <citation type="submission" date="2024-06" db="EMBL/GenBank/DDBJ databases">
        <title>The Natural Products Discovery Center: Release of the First 8490 Sequenced Strains for Exploring Actinobacteria Biosynthetic Diversity.</title>
        <authorList>
            <person name="Kalkreuter E."/>
            <person name="Kautsar S.A."/>
            <person name="Yang D."/>
            <person name="Bader C.D."/>
            <person name="Teijaro C.N."/>
            <person name="Fluegel L."/>
            <person name="Davis C.M."/>
            <person name="Simpson J.R."/>
            <person name="Lauterbach L."/>
            <person name="Steele A.D."/>
            <person name="Gui C."/>
            <person name="Meng S."/>
            <person name="Li G."/>
            <person name="Viehrig K."/>
            <person name="Ye F."/>
            <person name="Su P."/>
            <person name="Kiefer A.F."/>
            <person name="Nichols A."/>
            <person name="Cepeda A.J."/>
            <person name="Yan W."/>
            <person name="Fan B."/>
            <person name="Jiang Y."/>
            <person name="Adhikari A."/>
            <person name="Zheng C.-J."/>
            <person name="Schuster L."/>
            <person name="Cowan T.M."/>
            <person name="Smanski M.J."/>
            <person name="Chevrette M.G."/>
            <person name="De Carvalho L.P.S."/>
            <person name="Shen B."/>
        </authorList>
    </citation>
    <scope>NUCLEOTIDE SEQUENCE [LARGE SCALE GENOMIC DNA]</scope>
    <source>
        <strain evidence="3 4">NPDC048946</strain>
    </source>
</reference>
<dbReference type="EMBL" id="JBEZFP010000058">
    <property type="protein sequence ID" value="MEU8136214.1"/>
    <property type="molecule type" value="Genomic_DNA"/>
</dbReference>
<sequence>MGQIDHFSHGALTPGIAFALSCVGSALSLTCASRAQAVRGAARTRWFVLASVALGGTAIWGMHFVGMLGFAVKGTEIRYDVLLTVASLFLAIVVVGVGMAIAGRPRAGTAGLLLGGVLTGAGVAGMHYVGMAGINMSADIEYSVPVVAASIVIAVVAATAALWAALNVRGPAAFAGASVIMGVAVSGMHYTGMAAISVEGGGSSQPVHGVAASQFLAPVVTGVSLFTVVTLLIVALSASVDEIREETELDARLNRLSEQR</sequence>
<feature type="transmembrane region" description="Helical" evidence="1">
    <location>
        <begin position="12"/>
        <end position="34"/>
    </location>
</feature>
<comment type="caution">
    <text evidence="3">The sequence shown here is derived from an EMBL/GenBank/DDBJ whole genome shotgun (WGS) entry which is preliminary data.</text>
</comment>
<keyword evidence="1" id="KW-0812">Transmembrane</keyword>
<dbReference type="PANTHER" id="PTHR35152:SF1">
    <property type="entry name" value="DOMAIN SIGNALLING PROTEIN, PUTATIVE (AFU_ORTHOLOGUE AFUA_5G11310)-RELATED"/>
    <property type="match status" value="1"/>
</dbReference>
<feature type="transmembrane region" description="Helical" evidence="1">
    <location>
        <begin position="46"/>
        <end position="69"/>
    </location>
</feature>
<keyword evidence="4" id="KW-1185">Reference proteome</keyword>
<feature type="transmembrane region" description="Helical" evidence="1">
    <location>
        <begin position="81"/>
        <end position="103"/>
    </location>
</feature>
<evidence type="ECO:0000313" key="4">
    <source>
        <dbReference type="Proteomes" id="UP001551482"/>
    </source>
</evidence>
<name>A0ABV3DKC4_9ACTN</name>
<dbReference type="PROSITE" id="PS50924">
    <property type="entry name" value="MHYT"/>
    <property type="match status" value="1"/>
</dbReference>
<evidence type="ECO:0000259" key="2">
    <source>
        <dbReference type="PROSITE" id="PS50924"/>
    </source>
</evidence>
<dbReference type="PANTHER" id="PTHR35152">
    <property type="entry name" value="DOMAIN SIGNALLING PROTEIN, PUTATIVE (AFU_ORTHOLOGUE AFUA_5G11310)-RELATED"/>
    <property type="match status" value="1"/>
</dbReference>
<gene>
    <name evidence="3" type="ORF">AB0C36_22220</name>
</gene>
<keyword evidence="1" id="KW-0472">Membrane</keyword>
<organism evidence="3 4">
    <name type="scientific">Streptodolium elevatio</name>
    <dbReference type="NCBI Taxonomy" id="3157996"/>
    <lineage>
        <taxon>Bacteria</taxon>
        <taxon>Bacillati</taxon>
        <taxon>Actinomycetota</taxon>
        <taxon>Actinomycetes</taxon>
        <taxon>Kitasatosporales</taxon>
        <taxon>Streptomycetaceae</taxon>
        <taxon>Streptodolium</taxon>
    </lineage>
</organism>
<dbReference type="InterPro" id="IPR005330">
    <property type="entry name" value="MHYT_dom"/>
</dbReference>
<feature type="transmembrane region" description="Helical" evidence="1">
    <location>
        <begin position="142"/>
        <end position="166"/>
    </location>
</feature>
<dbReference type="Pfam" id="PF03707">
    <property type="entry name" value="MHYT"/>
    <property type="match status" value="3"/>
</dbReference>
<feature type="transmembrane region" description="Helical" evidence="1">
    <location>
        <begin position="110"/>
        <end position="130"/>
    </location>
</feature>
<feature type="transmembrane region" description="Helical" evidence="1">
    <location>
        <begin position="215"/>
        <end position="236"/>
    </location>
</feature>
<feature type="domain" description="MHYT" evidence="2">
    <location>
        <begin position="9"/>
        <end position="199"/>
    </location>
</feature>
<keyword evidence="1" id="KW-1133">Transmembrane helix</keyword>
<dbReference type="RefSeq" id="WP_358356561.1">
    <property type="nucleotide sequence ID" value="NZ_JBEZFP010000058.1"/>
</dbReference>
<evidence type="ECO:0000256" key="1">
    <source>
        <dbReference type="PROSITE-ProRule" id="PRU00244"/>
    </source>
</evidence>
<feature type="transmembrane region" description="Helical" evidence="1">
    <location>
        <begin position="173"/>
        <end position="195"/>
    </location>
</feature>
<evidence type="ECO:0000313" key="3">
    <source>
        <dbReference type="EMBL" id="MEU8136214.1"/>
    </source>
</evidence>
<protein>
    <submittedName>
        <fullName evidence="3">MHYT domain-containing protein</fullName>
    </submittedName>
</protein>
<proteinExistence type="predicted"/>